<evidence type="ECO:0000256" key="5">
    <source>
        <dbReference type="ARBA" id="ARBA00022777"/>
    </source>
</evidence>
<dbReference type="SMART" id="SM00220">
    <property type="entry name" value="S_TKc"/>
    <property type="match status" value="1"/>
</dbReference>
<comment type="caution">
    <text evidence="10">The sequence shown here is derived from an EMBL/GenBank/DDBJ whole genome shotgun (WGS) entry which is preliminary data.</text>
</comment>
<dbReference type="AlphaFoldDB" id="A0AAD5Z2F3"/>
<dbReference type="GO" id="GO:0016020">
    <property type="term" value="C:membrane"/>
    <property type="evidence" value="ECO:0007669"/>
    <property type="project" value="UniProtKB-SubCell"/>
</dbReference>
<dbReference type="InterPro" id="IPR000719">
    <property type="entry name" value="Prot_kinase_dom"/>
</dbReference>
<keyword evidence="8" id="KW-1133">Transmembrane helix</keyword>
<name>A0AAD5Z2F3_9POAL</name>
<proteinExistence type="predicted"/>
<dbReference type="Proteomes" id="UP001210211">
    <property type="component" value="Unassembled WGS sequence"/>
</dbReference>
<protein>
    <recommendedName>
        <fullName evidence="9">Protein kinase domain-containing protein</fullName>
    </recommendedName>
</protein>
<dbReference type="PROSITE" id="PS00107">
    <property type="entry name" value="PROTEIN_KINASE_ATP"/>
    <property type="match status" value="1"/>
</dbReference>
<dbReference type="InterPro" id="IPR017441">
    <property type="entry name" value="Protein_kinase_ATP_BS"/>
</dbReference>
<dbReference type="InterPro" id="IPR008271">
    <property type="entry name" value="Ser/Thr_kinase_AS"/>
</dbReference>
<comment type="subcellular location">
    <subcellularLocation>
        <location evidence="1">Membrane</location>
        <topology evidence="1">Single-pass membrane protein</topology>
    </subcellularLocation>
</comment>
<dbReference type="InterPro" id="IPR024788">
    <property type="entry name" value="Malectin-like_Carb-bd_dom"/>
</dbReference>
<evidence type="ECO:0000256" key="3">
    <source>
        <dbReference type="ARBA" id="ARBA00022679"/>
    </source>
</evidence>
<dbReference type="Pfam" id="PF12819">
    <property type="entry name" value="Malectin_like"/>
    <property type="match status" value="1"/>
</dbReference>
<keyword evidence="6 7" id="KW-0067">ATP-binding</keyword>
<evidence type="ECO:0000256" key="6">
    <source>
        <dbReference type="ARBA" id="ARBA00022840"/>
    </source>
</evidence>
<evidence type="ECO:0000256" key="2">
    <source>
        <dbReference type="ARBA" id="ARBA00022527"/>
    </source>
</evidence>
<dbReference type="PROSITE" id="PS00108">
    <property type="entry name" value="PROTEIN_KINASE_ST"/>
    <property type="match status" value="1"/>
</dbReference>
<dbReference type="PROSITE" id="PS50011">
    <property type="entry name" value="PROTEIN_KINASE_DOM"/>
    <property type="match status" value="1"/>
</dbReference>
<feature type="binding site" evidence="7">
    <location>
        <position position="384"/>
    </location>
    <ligand>
        <name>ATP</name>
        <dbReference type="ChEBI" id="CHEBI:30616"/>
    </ligand>
</feature>
<evidence type="ECO:0000256" key="8">
    <source>
        <dbReference type="SAM" id="Phobius"/>
    </source>
</evidence>
<evidence type="ECO:0000259" key="9">
    <source>
        <dbReference type="PROSITE" id="PS50011"/>
    </source>
</evidence>
<evidence type="ECO:0000313" key="10">
    <source>
        <dbReference type="EMBL" id="KAJ3678964.1"/>
    </source>
</evidence>
<dbReference type="PANTHER" id="PTHR45631">
    <property type="entry name" value="OS07G0107800 PROTEIN-RELATED"/>
    <property type="match status" value="1"/>
</dbReference>
<dbReference type="InterPro" id="IPR001245">
    <property type="entry name" value="Ser-Thr/Tyr_kinase_cat_dom"/>
</dbReference>
<evidence type="ECO:0000256" key="1">
    <source>
        <dbReference type="ARBA" id="ARBA00004167"/>
    </source>
</evidence>
<feature type="domain" description="Protein kinase" evidence="9">
    <location>
        <begin position="356"/>
        <end position="526"/>
    </location>
</feature>
<keyword evidence="4 7" id="KW-0547">Nucleotide-binding</keyword>
<dbReference type="SUPFAM" id="SSF56112">
    <property type="entry name" value="Protein kinase-like (PK-like)"/>
    <property type="match status" value="1"/>
</dbReference>
<organism evidence="10 11">
    <name type="scientific">Rhynchospora tenuis</name>
    <dbReference type="NCBI Taxonomy" id="198213"/>
    <lineage>
        <taxon>Eukaryota</taxon>
        <taxon>Viridiplantae</taxon>
        <taxon>Streptophyta</taxon>
        <taxon>Embryophyta</taxon>
        <taxon>Tracheophyta</taxon>
        <taxon>Spermatophyta</taxon>
        <taxon>Magnoliopsida</taxon>
        <taxon>Liliopsida</taxon>
        <taxon>Poales</taxon>
        <taxon>Cyperaceae</taxon>
        <taxon>Cyperoideae</taxon>
        <taxon>Rhynchosporeae</taxon>
        <taxon>Rhynchospora</taxon>
    </lineage>
</organism>
<dbReference type="GO" id="GO:0004674">
    <property type="term" value="F:protein serine/threonine kinase activity"/>
    <property type="evidence" value="ECO:0007669"/>
    <property type="project" value="UniProtKB-KW"/>
</dbReference>
<sequence length="526" mass="58127">MTTIYTDANATQSLVYFARRNIGASHRLRYPDDPYDRYWRNYTLNTWTNISTTSTFDPDTDFGTPSIVMQTAAITSSIKQPLELSWTLYDYQNKTTVFLVILHYGEIEDISPNDLREFDIFYNGRAVALFTSIVPDKLYPGWATYSSTGYDVHNVSLKATSNSTLPPLLNAFELYVITPATGIPTYSADGDFPTSLDQLSALTYLDVTGNSKISTTLPSGLQKRIQEGKLTFRFGGAPPASSPSNRNDKKKIPVVIIAVVGVVVLLIAAAIVAAVCLKRHNNNQIQLPKPNENTGSSPLTNSYAGNYVYSPEANVSHGNNAAQNYPNISKPNGSGEGMLNFENRQFTYNDLKKITNSFQNNIGTGGFGSVYVGTLENGTQVAVKRRSHSSSQGVKEFLAEAQNLTRVHHKNLVSLIGYCMDEDCMALVYEYMPEGTLQDKLAHNARPLTWKQRVRIAYESALGLEYLHKLCNPPLIHRDVKTSNILLNANLEAKIADFGLSRAFNNDVRSHVSTAIVGTPGYLDPE</sequence>
<keyword evidence="8" id="KW-0812">Transmembrane</keyword>
<keyword evidence="3" id="KW-0808">Transferase</keyword>
<dbReference type="FunFam" id="3.30.200.20:FF:000394">
    <property type="entry name" value="Leucine-rich repeat receptor-like protein kinase"/>
    <property type="match status" value="1"/>
</dbReference>
<dbReference type="InterPro" id="IPR011009">
    <property type="entry name" value="Kinase-like_dom_sf"/>
</dbReference>
<evidence type="ECO:0000256" key="7">
    <source>
        <dbReference type="PROSITE-ProRule" id="PRU10141"/>
    </source>
</evidence>
<keyword evidence="8" id="KW-0472">Membrane</keyword>
<keyword evidence="5" id="KW-0418">Kinase</keyword>
<dbReference type="Gene3D" id="3.30.200.20">
    <property type="entry name" value="Phosphorylase Kinase, domain 1"/>
    <property type="match status" value="1"/>
</dbReference>
<accession>A0AAD5Z2F3</accession>
<dbReference type="GO" id="GO:0005524">
    <property type="term" value="F:ATP binding"/>
    <property type="evidence" value="ECO:0007669"/>
    <property type="project" value="UniProtKB-UniRule"/>
</dbReference>
<dbReference type="EMBL" id="JAMRDG010000020">
    <property type="protein sequence ID" value="KAJ3678964.1"/>
    <property type="molecule type" value="Genomic_DNA"/>
</dbReference>
<keyword evidence="11" id="KW-1185">Reference proteome</keyword>
<dbReference type="Pfam" id="PF07714">
    <property type="entry name" value="PK_Tyr_Ser-Thr"/>
    <property type="match status" value="1"/>
</dbReference>
<reference evidence="10 11" key="1">
    <citation type="journal article" date="2022" name="Cell">
        <title>Repeat-based holocentromeres influence genome architecture and karyotype evolution.</title>
        <authorList>
            <person name="Hofstatter P.G."/>
            <person name="Thangavel G."/>
            <person name="Lux T."/>
            <person name="Neumann P."/>
            <person name="Vondrak T."/>
            <person name="Novak P."/>
            <person name="Zhang M."/>
            <person name="Costa L."/>
            <person name="Castellani M."/>
            <person name="Scott A."/>
            <person name="Toegelov H."/>
            <person name="Fuchs J."/>
            <person name="Mata-Sucre Y."/>
            <person name="Dias Y."/>
            <person name="Vanzela A.L.L."/>
            <person name="Huettel B."/>
            <person name="Almeida C.C.S."/>
            <person name="Simkova H."/>
            <person name="Souza G."/>
            <person name="Pedrosa-Harand A."/>
            <person name="Macas J."/>
            <person name="Mayer K.F.X."/>
            <person name="Houben A."/>
            <person name="Marques A."/>
        </authorList>
    </citation>
    <scope>NUCLEOTIDE SEQUENCE [LARGE SCALE GENOMIC DNA]</scope>
    <source>
        <strain evidence="10">RhyTen1mFocal</strain>
    </source>
</reference>
<keyword evidence="2" id="KW-0723">Serine/threonine-protein kinase</keyword>
<gene>
    <name evidence="10" type="ORF">LUZ61_021128</name>
</gene>
<feature type="transmembrane region" description="Helical" evidence="8">
    <location>
        <begin position="252"/>
        <end position="277"/>
    </location>
</feature>
<dbReference type="Gene3D" id="1.10.510.10">
    <property type="entry name" value="Transferase(Phosphotransferase) domain 1"/>
    <property type="match status" value="1"/>
</dbReference>
<dbReference type="PANTHER" id="PTHR45631:SF202">
    <property type="entry name" value="SENESCENCE-INDUCED RECEPTOR-LIKE SERINE_THREONINE-PROTEIN KINASE"/>
    <property type="match status" value="1"/>
</dbReference>
<evidence type="ECO:0000256" key="4">
    <source>
        <dbReference type="ARBA" id="ARBA00022741"/>
    </source>
</evidence>
<evidence type="ECO:0000313" key="11">
    <source>
        <dbReference type="Proteomes" id="UP001210211"/>
    </source>
</evidence>